<dbReference type="EMBL" id="JANCMU010000005">
    <property type="protein sequence ID" value="MDG4946496.1"/>
    <property type="molecule type" value="Genomic_DNA"/>
</dbReference>
<evidence type="ECO:0000259" key="5">
    <source>
        <dbReference type="SMART" id="SM00922"/>
    </source>
</evidence>
<accession>A0A9X4N0Z9</accession>
<keyword evidence="2" id="KW-0460">Magnesium</keyword>
<dbReference type="AlphaFoldDB" id="A0A9X4N0Z9"/>
<dbReference type="GO" id="GO:0046872">
    <property type="term" value="F:metal ion binding"/>
    <property type="evidence" value="ECO:0007669"/>
    <property type="project" value="UniProtKB-KW"/>
</dbReference>
<dbReference type="SFLD" id="SFLDG00180">
    <property type="entry name" value="muconate_cycloisomerase"/>
    <property type="match status" value="1"/>
</dbReference>
<dbReference type="SUPFAM" id="SSF54826">
    <property type="entry name" value="Enolase N-terminal domain-like"/>
    <property type="match status" value="1"/>
</dbReference>
<dbReference type="Proteomes" id="UP001152599">
    <property type="component" value="Unassembled WGS sequence"/>
</dbReference>
<dbReference type="NCBIfam" id="TIGR01927">
    <property type="entry name" value="menC_gam_Gplu"/>
    <property type="match status" value="1"/>
</dbReference>
<dbReference type="InterPro" id="IPR018110">
    <property type="entry name" value="Mandel_Rmase/mucon_lact_enz_CS"/>
</dbReference>
<sequence>MEASYHKYILDFKVPSGTSRGVLRQKETYFLELKNSDSEGVGECNLFKGLSADDVENYEEVLSEFCEKINRGDEIKWEDYRKFPSIQFGYEQALLSLKAEGEVLFPSAFTDSKKGIQINGLIWMGDFDYMKSQIQDKLDHGFTCIKLKIGPNWEQEKAMLTELRKDFPAEQLELRVDANGAFSFEEAAQVLKDLAALEIHSIEQPVKAGNWQEMAELCKTTPTPIALDEELIGVFELEDKKRLLEAIRPQYIILKPALVGGFQGSKEWIDLSEELGIGWWITSALESNVGLNAIAQWTFTLNNPMPQGLGTGGLFTNNTDSPLEIRGEELWFVGF</sequence>
<dbReference type="PROSITE" id="PS00909">
    <property type="entry name" value="MR_MLE_2"/>
    <property type="match status" value="1"/>
</dbReference>
<dbReference type="InterPro" id="IPR029065">
    <property type="entry name" value="Enolase_C-like"/>
</dbReference>
<dbReference type="InterPro" id="IPR036849">
    <property type="entry name" value="Enolase-like_C_sf"/>
</dbReference>
<reference evidence="6" key="1">
    <citation type="submission" date="2022-07" db="EMBL/GenBank/DDBJ databases">
        <title>Description and genome-wide analysis of Profundicola chukchiensis gen. nov., sp. nov., marine bacteria isolated from bottom sediments of the Chukchi Sea.</title>
        <authorList>
            <person name="Romanenko L."/>
            <person name="Otstavnykh N."/>
            <person name="Kurilenko V."/>
            <person name="Eremeev V."/>
            <person name="Velansky P."/>
            <person name="Mikhailov V."/>
            <person name="Isaeva M."/>
        </authorList>
    </citation>
    <scope>NUCLEOTIDE SEQUENCE</scope>
    <source>
        <strain evidence="6">KMM 9713</strain>
    </source>
</reference>
<dbReference type="SMART" id="SM00922">
    <property type="entry name" value="MR_MLE"/>
    <property type="match status" value="1"/>
</dbReference>
<dbReference type="PANTHER" id="PTHR48073">
    <property type="entry name" value="O-SUCCINYLBENZOATE SYNTHASE-RELATED"/>
    <property type="match status" value="1"/>
</dbReference>
<organism evidence="6 7">
    <name type="scientific">Profundicola chukchiensis</name>
    <dbReference type="NCBI Taxonomy" id="2961959"/>
    <lineage>
        <taxon>Bacteria</taxon>
        <taxon>Pseudomonadati</taxon>
        <taxon>Bacteroidota</taxon>
        <taxon>Flavobacteriia</taxon>
        <taxon>Flavobacteriales</taxon>
        <taxon>Weeksellaceae</taxon>
        <taxon>Profundicola</taxon>
    </lineage>
</organism>
<dbReference type="PANTHER" id="PTHR48073:SF2">
    <property type="entry name" value="O-SUCCINYLBENZOATE SYNTHASE"/>
    <property type="match status" value="1"/>
</dbReference>
<evidence type="ECO:0000256" key="2">
    <source>
        <dbReference type="ARBA" id="ARBA00022842"/>
    </source>
</evidence>
<evidence type="ECO:0000313" key="7">
    <source>
        <dbReference type="Proteomes" id="UP001152599"/>
    </source>
</evidence>
<keyword evidence="1" id="KW-0479">Metal-binding</keyword>
<dbReference type="GO" id="GO:0009234">
    <property type="term" value="P:menaquinone biosynthetic process"/>
    <property type="evidence" value="ECO:0007669"/>
    <property type="project" value="UniProtKB-UniRule"/>
</dbReference>
<dbReference type="InterPro" id="IPR029017">
    <property type="entry name" value="Enolase-like_N"/>
</dbReference>
<dbReference type="InterPro" id="IPR041338">
    <property type="entry name" value="OSBS_N"/>
</dbReference>
<dbReference type="SFLD" id="SFLDS00001">
    <property type="entry name" value="Enolase"/>
    <property type="match status" value="1"/>
</dbReference>
<evidence type="ECO:0000313" key="6">
    <source>
        <dbReference type="EMBL" id="MDG4946496.1"/>
    </source>
</evidence>
<dbReference type="InterPro" id="IPR013342">
    <property type="entry name" value="Mandelate_racemase_C"/>
</dbReference>
<dbReference type="Gene3D" id="3.30.390.10">
    <property type="entry name" value="Enolase-like, N-terminal domain"/>
    <property type="match status" value="1"/>
</dbReference>
<dbReference type="Gene3D" id="3.20.20.120">
    <property type="entry name" value="Enolase-like C-terminal domain"/>
    <property type="match status" value="1"/>
</dbReference>
<dbReference type="Pfam" id="PF21508">
    <property type="entry name" value="MenC_N"/>
    <property type="match status" value="1"/>
</dbReference>
<evidence type="ECO:0000256" key="3">
    <source>
        <dbReference type="ARBA" id="ARBA00023239"/>
    </source>
</evidence>
<gene>
    <name evidence="6" type="primary">menC</name>
    <name evidence="6" type="ORF">NMK71_08725</name>
</gene>
<proteinExistence type="predicted"/>
<evidence type="ECO:0000256" key="1">
    <source>
        <dbReference type="ARBA" id="ARBA00022723"/>
    </source>
</evidence>
<keyword evidence="7" id="KW-1185">Reference proteome</keyword>
<dbReference type="GO" id="GO:0043748">
    <property type="term" value="F:O-succinylbenzoate synthase activity"/>
    <property type="evidence" value="ECO:0007669"/>
    <property type="project" value="UniProtKB-EC"/>
</dbReference>
<dbReference type="SUPFAM" id="SSF51604">
    <property type="entry name" value="Enolase C-terminal domain-like"/>
    <property type="match status" value="1"/>
</dbReference>
<feature type="domain" description="Mandelate racemase/muconate lactonizing enzyme C-terminal" evidence="5">
    <location>
        <begin position="127"/>
        <end position="224"/>
    </location>
</feature>
<name>A0A9X4N0Z9_9FLAO</name>
<evidence type="ECO:0000256" key="4">
    <source>
        <dbReference type="NCBIfam" id="TIGR01927"/>
    </source>
</evidence>
<dbReference type="GO" id="GO:0009063">
    <property type="term" value="P:amino acid catabolic process"/>
    <property type="evidence" value="ECO:0007669"/>
    <property type="project" value="InterPro"/>
</dbReference>
<dbReference type="GO" id="GO:0016854">
    <property type="term" value="F:racemase and epimerase activity"/>
    <property type="evidence" value="ECO:0007669"/>
    <property type="project" value="UniProtKB-ARBA"/>
</dbReference>
<dbReference type="Pfam" id="PF13378">
    <property type="entry name" value="MR_MLE_C"/>
    <property type="match status" value="1"/>
</dbReference>
<protein>
    <recommendedName>
        <fullName evidence="4">o-succinylbenzoate synthase</fullName>
        <ecNumber evidence="4">4.2.1.113</ecNumber>
    </recommendedName>
</protein>
<keyword evidence="3 6" id="KW-0456">Lyase</keyword>
<dbReference type="EC" id="4.2.1.113" evidence="4"/>
<comment type="caution">
    <text evidence="6">The sequence shown here is derived from an EMBL/GenBank/DDBJ whole genome shotgun (WGS) entry which is preliminary data.</text>
</comment>
<dbReference type="CDD" id="cd03320">
    <property type="entry name" value="OSBS"/>
    <property type="match status" value="1"/>
</dbReference>
<dbReference type="RefSeq" id="WP_304420891.1">
    <property type="nucleotide sequence ID" value="NZ_JANCMU010000005.1"/>
</dbReference>
<dbReference type="SFLD" id="SFLDF00009">
    <property type="entry name" value="o-succinylbenzoate_synthase"/>
    <property type="match status" value="1"/>
</dbReference>